<dbReference type="PANTHER" id="PTHR47017:SF1">
    <property type="entry name" value="ACYL-COA"/>
    <property type="match status" value="1"/>
</dbReference>
<name>A0A495V195_9GAMM</name>
<dbReference type="SUPFAM" id="SSF55729">
    <property type="entry name" value="Acyl-CoA N-acyltransferases (Nat)"/>
    <property type="match status" value="1"/>
</dbReference>
<feature type="compositionally biased region" description="Low complexity" evidence="1">
    <location>
        <begin position="403"/>
        <end position="416"/>
    </location>
</feature>
<dbReference type="InterPro" id="IPR016181">
    <property type="entry name" value="Acyl_CoA_acyltransferase"/>
</dbReference>
<organism evidence="2 3">
    <name type="scientific">Thiocapsa rosea</name>
    <dbReference type="NCBI Taxonomy" id="69360"/>
    <lineage>
        <taxon>Bacteria</taxon>
        <taxon>Pseudomonadati</taxon>
        <taxon>Pseudomonadota</taxon>
        <taxon>Gammaproteobacteria</taxon>
        <taxon>Chromatiales</taxon>
        <taxon>Chromatiaceae</taxon>
        <taxon>Thiocapsa</taxon>
    </lineage>
</organism>
<dbReference type="EMBL" id="RBXL01000001">
    <property type="protein sequence ID" value="RKT43049.1"/>
    <property type="molecule type" value="Genomic_DNA"/>
</dbReference>
<dbReference type="Pfam" id="PF04339">
    <property type="entry name" value="FemAB_like"/>
    <property type="match status" value="1"/>
</dbReference>
<dbReference type="InterPro" id="IPR007434">
    <property type="entry name" value="FemAB-like"/>
</dbReference>
<evidence type="ECO:0000313" key="2">
    <source>
        <dbReference type="EMBL" id="RKT43049.1"/>
    </source>
</evidence>
<gene>
    <name evidence="2" type="ORF">BDD21_0357</name>
</gene>
<sequence length="416" mass="46889">MPWAPIGRPHVPDTGPAFRSMSMYRLTTHSAIADIPADQWNRLVGDDSPFLRHEFLDAMERHGCVGESLGWLPRHLALHDTKGHLVAAAPCYLKFNSYGEFVFDWSWADAYRRKGLRYYPKLVIASPYTPATGPRLLTGDSPARRDHARALIQGAIRVAEEAGVSSLHWLFTADDEQALLEDQGLIKRVGCQFHWNNRGYNTFEDYLGTFTAEKRKKVKRERRRVVESGVRIRRIPGNAVTEAEWATFHRLYCDTFDKRGGIPTFSLPFFQAIGETMGENLLLVLADYGNDIVAAAFDLVGARSLYGRHWGCFQDFHSLHFEACYYQGLDYCIEQGLTRFEPGAQGEHKVSRGFLPTPTWSAHWIADSAFRDAIARFVTLEAEGMDDYIAEMQTHSPHRRDNSLSAASAPAGQGSS</sequence>
<reference evidence="2 3" key="1">
    <citation type="submission" date="2018-10" db="EMBL/GenBank/DDBJ databases">
        <title>Genomic Encyclopedia of Archaeal and Bacterial Type Strains, Phase II (KMG-II): from individual species to whole genera.</title>
        <authorList>
            <person name="Goeker M."/>
        </authorList>
    </citation>
    <scope>NUCLEOTIDE SEQUENCE [LARGE SCALE GENOMIC DNA]</scope>
    <source>
        <strain evidence="2 3">DSM 235</strain>
    </source>
</reference>
<accession>A0A495V195</accession>
<feature type="region of interest" description="Disordered" evidence="1">
    <location>
        <begin position="395"/>
        <end position="416"/>
    </location>
</feature>
<protein>
    <submittedName>
        <fullName evidence="2">Uncharacterized protein</fullName>
    </submittedName>
</protein>
<keyword evidence="3" id="KW-1185">Reference proteome</keyword>
<proteinExistence type="predicted"/>
<evidence type="ECO:0000256" key="1">
    <source>
        <dbReference type="SAM" id="MobiDB-lite"/>
    </source>
</evidence>
<dbReference type="Gene3D" id="3.40.630.30">
    <property type="match status" value="1"/>
</dbReference>
<dbReference type="AlphaFoldDB" id="A0A495V195"/>
<dbReference type="PANTHER" id="PTHR47017">
    <property type="entry name" value="ACYL-COA"/>
    <property type="match status" value="1"/>
</dbReference>
<dbReference type="OrthoDB" id="9776898at2"/>
<evidence type="ECO:0000313" key="3">
    <source>
        <dbReference type="Proteomes" id="UP000274556"/>
    </source>
</evidence>
<dbReference type="Proteomes" id="UP000274556">
    <property type="component" value="Unassembled WGS sequence"/>
</dbReference>
<comment type="caution">
    <text evidence="2">The sequence shown here is derived from an EMBL/GenBank/DDBJ whole genome shotgun (WGS) entry which is preliminary data.</text>
</comment>